<keyword evidence="3" id="KW-1185">Reference proteome</keyword>
<name>A0A6A6ZWU4_9PLEO</name>
<feature type="coiled-coil region" evidence="1">
    <location>
        <begin position="15"/>
        <end position="42"/>
    </location>
</feature>
<proteinExistence type="predicted"/>
<accession>A0A6A6ZWU4</accession>
<dbReference type="AlphaFoldDB" id="A0A6A6ZWU4"/>
<organism evidence="2 3">
    <name type="scientific">Ophiobolus disseminans</name>
    <dbReference type="NCBI Taxonomy" id="1469910"/>
    <lineage>
        <taxon>Eukaryota</taxon>
        <taxon>Fungi</taxon>
        <taxon>Dikarya</taxon>
        <taxon>Ascomycota</taxon>
        <taxon>Pezizomycotina</taxon>
        <taxon>Dothideomycetes</taxon>
        <taxon>Pleosporomycetidae</taxon>
        <taxon>Pleosporales</taxon>
        <taxon>Pleosporineae</taxon>
        <taxon>Phaeosphaeriaceae</taxon>
        <taxon>Ophiobolus</taxon>
    </lineage>
</organism>
<reference evidence="2" key="1">
    <citation type="journal article" date="2020" name="Stud. Mycol.">
        <title>101 Dothideomycetes genomes: a test case for predicting lifestyles and emergence of pathogens.</title>
        <authorList>
            <person name="Haridas S."/>
            <person name="Albert R."/>
            <person name="Binder M."/>
            <person name="Bloem J."/>
            <person name="Labutti K."/>
            <person name="Salamov A."/>
            <person name="Andreopoulos B."/>
            <person name="Baker S."/>
            <person name="Barry K."/>
            <person name="Bills G."/>
            <person name="Bluhm B."/>
            <person name="Cannon C."/>
            <person name="Castanera R."/>
            <person name="Culley D."/>
            <person name="Daum C."/>
            <person name="Ezra D."/>
            <person name="Gonzalez J."/>
            <person name="Henrissat B."/>
            <person name="Kuo A."/>
            <person name="Liang C."/>
            <person name="Lipzen A."/>
            <person name="Lutzoni F."/>
            <person name="Magnuson J."/>
            <person name="Mondo S."/>
            <person name="Nolan M."/>
            <person name="Ohm R."/>
            <person name="Pangilinan J."/>
            <person name="Park H.-J."/>
            <person name="Ramirez L."/>
            <person name="Alfaro M."/>
            <person name="Sun H."/>
            <person name="Tritt A."/>
            <person name="Yoshinaga Y."/>
            <person name="Zwiers L.-H."/>
            <person name="Turgeon B."/>
            <person name="Goodwin S."/>
            <person name="Spatafora J."/>
            <person name="Crous P."/>
            <person name="Grigoriev I."/>
        </authorList>
    </citation>
    <scope>NUCLEOTIDE SEQUENCE</scope>
    <source>
        <strain evidence="2">CBS 113818</strain>
    </source>
</reference>
<dbReference type="Proteomes" id="UP000799424">
    <property type="component" value="Unassembled WGS sequence"/>
</dbReference>
<gene>
    <name evidence="2" type="ORF">CC86DRAFT_468228</name>
</gene>
<evidence type="ECO:0000256" key="1">
    <source>
        <dbReference type="SAM" id="Coils"/>
    </source>
</evidence>
<sequence length="140" mass="15755">MAPTFDLKDLTALETQTATLDNEELKALIRQLKAENRKADLKKYKVEQGNTHLQQVHPAIVKGGEFWRKWRFLQQMEAFAAEQQATFDEAIKARSAKLKEGLDALKAAGKAAEDEMRAQLAGLAEEKKQKSGWKEIGESL</sequence>
<evidence type="ECO:0000313" key="3">
    <source>
        <dbReference type="Proteomes" id="UP000799424"/>
    </source>
</evidence>
<keyword evidence="1" id="KW-0175">Coiled coil</keyword>
<dbReference type="EMBL" id="MU006229">
    <property type="protein sequence ID" value="KAF2824964.1"/>
    <property type="molecule type" value="Genomic_DNA"/>
</dbReference>
<evidence type="ECO:0000313" key="2">
    <source>
        <dbReference type="EMBL" id="KAF2824964.1"/>
    </source>
</evidence>
<protein>
    <submittedName>
        <fullName evidence="2">Uncharacterized protein</fullName>
    </submittedName>
</protein>